<dbReference type="HOGENOM" id="CLU_089876_11_0_6"/>
<evidence type="ECO:0000313" key="4">
    <source>
        <dbReference type="Proteomes" id="UP000005870"/>
    </source>
</evidence>
<dbReference type="NCBIfam" id="TIGR00369">
    <property type="entry name" value="unchar_dom_1"/>
    <property type="match status" value="1"/>
</dbReference>
<dbReference type="EMBL" id="CP003093">
    <property type="protein sequence ID" value="AER56477.1"/>
    <property type="molecule type" value="Genomic_DNA"/>
</dbReference>
<evidence type="ECO:0000313" key="3">
    <source>
        <dbReference type="EMBL" id="AER56477.1"/>
    </source>
</evidence>
<dbReference type="Gene3D" id="3.10.129.10">
    <property type="entry name" value="Hotdog Thioesterase"/>
    <property type="match status" value="1"/>
</dbReference>
<sequence>MKQNTNQPAATAATAGQSHADALAKRCIAKLRSKDRVSEGLGITIKSGGPGRIALSMAVTEEMLNAYDTCHGGYIFTLADAAFAYASSTRNNAAVGLNCHIDFMRPAKKGDHLYAHSEVTYVGRTTGTTLVKVVDQNNRQIAELHGRYFNVGQAVLDDEASFGDTSA</sequence>
<dbReference type="RefSeq" id="WP_014160653.1">
    <property type="nucleotide sequence ID" value="NC_016147.2"/>
</dbReference>
<evidence type="ECO:0000259" key="2">
    <source>
        <dbReference type="Pfam" id="PF03061"/>
    </source>
</evidence>
<protein>
    <submittedName>
        <fullName evidence="3">Phenylacetic acid degradation protein PaaD</fullName>
    </submittedName>
</protein>
<dbReference type="KEGG" id="psd:DSC_09135"/>
<dbReference type="InterPro" id="IPR029069">
    <property type="entry name" value="HotDog_dom_sf"/>
</dbReference>
<gene>
    <name evidence="3" type="ordered locus">DSC_09135</name>
</gene>
<dbReference type="InterPro" id="IPR011973">
    <property type="entry name" value="PaaD"/>
</dbReference>
<dbReference type="InterPro" id="IPR003736">
    <property type="entry name" value="PAAI_dom"/>
</dbReference>
<dbReference type="AlphaFoldDB" id="G7UWH0"/>
<dbReference type="SUPFAM" id="SSF54637">
    <property type="entry name" value="Thioesterase/thiol ester dehydrase-isomerase"/>
    <property type="match status" value="1"/>
</dbReference>
<dbReference type="PANTHER" id="PTHR42856:SF1">
    <property type="entry name" value="ACYL-COENZYME A THIOESTERASE PAAI"/>
    <property type="match status" value="1"/>
</dbReference>
<evidence type="ECO:0000256" key="1">
    <source>
        <dbReference type="ARBA" id="ARBA00022801"/>
    </source>
</evidence>
<dbReference type="eggNOG" id="COG2050">
    <property type="taxonomic scope" value="Bacteria"/>
</dbReference>
<dbReference type="PANTHER" id="PTHR42856">
    <property type="entry name" value="ACYL-COENZYME A THIOESTERASE PAAI"/>
    <property type="match status" value="1"/>
</dbReference>
<keyword evidence="1" id="KW-0378">Hydrolase</keyword>
<dbReference type="OrthoDB" id="32575at2"/>
<dbReference type="CDD" id="cd03443">
    <property type="entry name" value="PaaI_thioesterase"/>
    <property type="match status" value="1"/>
</dbReference>
<organism evidence="3 4">
    <name type="scientific">Pseudoxanthomonas spadix (strain BD-a59)</name>
    <dbReference type="NCBI Taxonomy" id="1045855"/>
    <lineage>
        <taxon>Bacteria</taxon>
        <taxon>Pseudomonadati</taxon>
        <taxon>Pseudomonadota</taxon>
        <taxon>Gammaproteobacteria</taxon>
        <taxon>Lysobacterales</taxon>
        <taxon>Lysobacteraceae</taxon>
        <taxon>Pseudoxanthomonas</taxon>
    </lineage>
</organism>
<dbReference type="GO" id="GO:0016289">
    <property type="term" value="F:acyl-CoA hydrolase activity"/>
    <property type="evidence" value="ECO:0007669"/>
    <property type="project" value="TreeGrafter"/>
</dbReference>
<feature type="domain" description="Thioesterase" evidence="2">
    <location>
        <begin position="69"/>
        <end position="141"/>
    </location>
</feature>
<proteinExistence type="predicted"/>
<keyword evidence="4" id="KW-1185">Reference proteome</keyword>
<dbReference type="Pfam" id="PF03061">
    <property type="entry name" value="4HBT"/>
    <property type="match status" value="1"/>
</dbReference>
<dbReference type="STRING" id="1045855.DSC_09135"/>
<dbReference type="Proteomes" id="UP000005870">
    <property type="component" value="Chromosome"/>
</dbReference>
<reference evidence="3 4" key="1">
    <citation type="journal article" date="2012" name="J. Bacteriol.">
        <title>Complete Genome Sequence of the BTEX-Degrading Bacterium Pseudoxanthomonas spadix BD-a59.</title>
        <authorList>
            <person name="Lee S.H."/>
            <person name="Jin H.M."/>
            <person name="Lee H.J."/>
            <person name="Kim J.M."/>
            <person name="Jeon C.O."/>
        </authorList>
    </citation>
    <scope>NUCLEOTIDE SEQUENCE [LARGE SCALE GENOMIC DNA]</scope>
    <source>
        <strain evidence="3 4">BD-a59</strain>
    </source>
</reference>
<dbReference type="InterPro" id="IPR006683">
    <property type="entry name" value="Thioestr_dom"/>
</dbReference>
<name>G7UWH0_PSEUP</name>
<dbReference type="InterPro" id="IPR052723">
    <property type="entry name" value="Acyl-CoA_thioesterase_PaaI"/>
</dbReference>
<dbReference type="NCBIfam" id="TIGR02286">
    <property type="entry name" value="PaaD"/>
    <property type="match status" value="1"/>
</dbReference>
<accession>G7UWH0</accession>